<accession>A0A7D9JJB6</accession>
<gene>
    <name evidence="2" type="ORF">PACLA_8A012161</name>
</gene>
<evidence type="ECO:0000313" key="3">
    <source>
        <dbReference type="Proteomes" id="UP001152795"/>
    </source>
</evidence>
<proteinExistence type="predicted"/>
<feature type="compositionally biased region" description="Polar residues" evidence="1">
    <location>
        <begin position="55"/>
        <end position="67"/>
    </location>
</feature>
<keyword evidence="3" id="KW-1185">Reference proteome</keyword>
<dbReference type="Pfam" id="PF12937">
    <property type="entry name" value="F-box-like"/>
    <property type="match status" value="1"/>
</dbReference>
<organism evidence="2 3">
    <name type="scientific">Paramuricea clavata</name>
    <name type="common">Red gorgonian</name>
    <name type="synonym">Violescent sea-whip</name>
    <dbReference type="NCBI Taxonomy" id="317549"/>
    <lineage>
        <taxon>Eukaryota</taxon>
        <taxon>Metazoa</taxon>
        <taxon>Cnidaria</taxon>
        <taxon>Anthozoa</taxon>
        <taxon>Octocorallia</taxon>
        <taxon>Malacalcyonacea</taxon>
        <taxon>Plexauridae</taxon>
        <taxon>Paramuricea</taxon>
    </lineage>
</organism>
<dbReference type="AlphaFoldDB" id="A0A7D9JJB6"/>
<feature type="region of interest" description="Disordered" evidence="1">
    <location>
        <begin position="1"/>
        <end position="67"/>
    </location>
</feature>
<dbReference type="GO" id="GO:0019005">
    <property type="term" value="C:SCF ubiquitin ligase complex"/>
    <property type="evidence" value="ECO:0007669"/>
    <property type="project" value="TreeGrafter"/>
</dbReference>
<dbReference type="PANTHER" id="PTHR46731">
    <property type="entry name" value="F-BOX ONLY PROTEIN 15"/>
    <property type="match status" value="1"/>
</dbReference>
<dbReference type="Gene3D" id="1.20.1280.50">
    <property type="match status" value="1"/>
</dbReference>
<feature type="compositionally biased region" description="Low complexity" evidence="1">
    <location>
        <begin position="26"/>
        <end position="38"/>
    </location>
</feature>
<feature type="non-terminal residue" evidence="2">
    <location>
        <position position="298"/>
    </location>
</feature>
<feature type="compositionally biased region" description="Basic residues" evidence="1">
    <location>
        <begin position="42"/>
        <end position="54"/>
    </location>
</feature>
<reference evidence="2" key="1">
    <citation type="submission" date="2020-04" db="EMBL/GenBank/DDBJ databases">
        <authorList>
            <person name="Alioto T."/>
            <person name="Alioto T."/>
            <person name="Gomez Garrido J."/>
        </authorList>
    </citation>
    <scope>NUCLEOTIDE SEQUENCE</scope>
    <source>
        <strain evidence="2">A484AB</strain>
    </source>
</reference>
<evidence type="ECO:0000313" key="2">
    <source>
        <dbReference type="EMBL" id="CAB4030921.1"/>
    </source>
</evidence>
<dbReference type="InterPro" id="IPR001810">
    <property type="entry name" value="F-box_dom"/>
</dbReference>
<protein>
    <submittedName>
        <fullName evidence="2">F-box only 15-like</fullName>
    </submittedName>
</protein>
<sequence>MSRHSTHLSSYLKSRREKTSNADTRSPSSPASSPASASTIKHASHGNANRKHSSQKSLNGKSKLGKQNNSQAPINFILPPELVSKIFCFLTPSEILICARVCKSWNDVSNEMSLWLHHYNVIPRSVRDSILPNERTSPTFKWKTEIINRTVLHRNKKVKSMLKKINPYSALPAGIEQGLKLLSLKWQLDFTDKDGNIYTFLNDDMFYFATSTTARWYTLQLPSIPKLKSLSVSTLTAVFYHRDWKPHSDSATRKSLLISCELKDLKLSQQNCTSEDEMITLHTVQPGVMLAVWKHSWK</sequence>
<dbReference type="SUPFAM" id="SSF81383">
    <property type="entry name" value="F-box domain"/>
    <property type="match status" value="1"/>
</dbReference>
<name>A0A7D9JJB6_PARCT</name>
<comment type="caution">
    <text evidence="2">The sequence shown here is derived from an EMBL/GenBank/DDBJ whole genome shotgun (WGS) entry which is preliminary data.</text>
</comment>
<dbReference type="PROSITE" id="PS50181">
    <property type="entry name" value="FBOX"/>
    <property type="match status" value="1"/>
</dbReference>
<dbReference type="OrthoDB" id="3219396at2759"/>
<dbReference type="Proteomes" id="UP001152795">
    <property type="component" value="Unassembled WGS sequence"/>
</dbReference>
<dbReference type="InterPro" id="IPR036047">
    <property type="entry name" value="F-box-like_dom_sf"/>
</dbReference>
<dbReference type="SMART" id="SM00256">
    <property type="entry name" value="FBOX"/>
    <property type="match status" value="1"/>
</dbReference>
<dbReference type="PANTHER" id="PTHR46731:SF1">
    <property type="entry name" value="F-BOX ONLY PROTEIN 15"/>
    <property type="match status" value="1"/>
</dbReference>
<evidence type="ECO:0000256" key="1">
    <source>
        <dbReference type="SAM" id="MobiDB-lite"/>
    </source>
</evidence>
<dbReference type="EMBL" id="CACRXK020017233">
    <property type="protein sequence ID" value="CAB4030921.1"/>
    <property type="molecule type" value="Genomic_DNA"/>
</dbReference>